<feature type="transmembrane region" description="Helical" evidence="7">
    <location>
        <begin position="460"/>
        <end position="482"/>
    </location>
</feature>
<dbReference type="OrthoDB" id="5982228at2759"/>
<evidence type="ECO:0000313" key="8">
    <source>
        <dbReference type="EMBL" id="GAN00693.1"/>
    </source>
</evidence>
<dbReference type="PANTHER" id="PTHR43243:SF4">
    <property type="entry name" value="CATIONIC AMINO ACID TRANSPORTER 4"/>
    <property type="match status" value="1"/>
</dbReference>
<protein>
    <submittedName>
        <fullName evidence="8">Cationic amino acid transporter</fullName>
    </submittedName>
</protein>
<accession>A0A0C9MFG2</accession>
<gene>
    <name evidence="8" type="ORF">MAM1_0001d00115</name>
</gene>
<dbReference type="GO" id="GO:0015171">
    <property type="term" value="F:amino acid transmembrane transporter activity"/>
    <property type="evidence" value="ECO:0007669"/>
    <property type="project" value="TreeGrafter"/>
</dbReference>
<sequence length="595" mass="65154">MSDEKTEHIVTTTETTTTTSQEKGGLFQTVTARYNKVDPHTYLRREGESGKSYWFRRLGQIKPVELLWGDAENSELRRALSAFQLVFVGIGAIIGTGIFVLSGLAAAKNAGPAVTLSFVIAAVAAAFAALSYSEMASMIPVAGSAYTYAYATMGEFVAWTIGWDLILEYMVGAATVGVGWSGYFVKFFAVASGGKIQFAKSWTTPTLTWTENPASISYEPGHYFNVPGFVIIMLVTIILVIGIRQSALFNLIVVSIKLLVILIFIFALCGFMYKPNYDPYIPPNTTGDWHFFGVPGIFAAATTVFFSYIGFDAVTTAALEAKNPQRDLPIGIIGSLTISTVLYLAFCTIMTGAAKYTEFLNSPTPASVAVEAVMRRTGKSFEWLNILVAIGAVCGLTSVLLINLLGQSRVFYAMAQDGLLPPMFAKVHPKFKTPWIATLTIGFITAVLSAILPVDLLGNMTSVGTLLAFFVVHLGVIVLRFTRPEVERRFKIPGGKYLSLIFPIIGMGISVALIAVAEVTTIWRLFIWMAVGWVIYFSYSIRHSRFNRDPLARFAEGESKIPANAEHDNTGYQVQEYEYVPDTHQADPNTHPLCE</sequence>
<feature type="transmembrane region" description="Helical" evidence="7">
    <location>
        <begin position="85"/>
        <end position="107"/>
    </location>
</feature>
<evidence type="ECO:0000256" key="5">
    <source>
        <dbReference type="ARBA" id="ARBA00023136"/>
    </source>
</evidence>
<keyword evidence="5 7" id="KW-0472">Membrane</keyword>
<evidence type="ECO:0000313" key="9">
    <source>
        <dbReference type="Proteomes" id="UP000053815"/>
    </source>
</evidence>
<feature type="transmembrane region" description="Helical" evidence="7">
    <location>
        <begin position="289"/>
        <end position="311"/>
    </location>
</feature>
<dbReference type="GO" id="GO:0005886">
    <property type="term" value="C:plasma membrane"/>
    <property type="evidence" value="ECO:0007669"/>
    <property type="project" value="TreeGrafter"/>
</dbReference>
<dbReference type="InterPro" id="IPR002293">
    <property type="entry name" value="AA/rel_permease1"/>
</dbReference>
<reference evidence="8" key="1">
    <citation type="submission" date="2014-09" db="EMBL/GenBank/DDBJ databases">
        <title>Draft genome sequence of an oleaginous Mucoromycotina fungus Mucor ambiguus NBRC6742.</title>
        <authorList>
            <person name="Takeda I."/>
            <person name="Yamane N."/>
            <person name="Morita T."/>
            <person name="Tamano K."/>
            <person name="Machida M."/>
            <person name="Baker S."/>
            <person name="Koike H."/>
        </authorList>
    </citation>
    <scope>NUCLEOTIDE SEQUENCE</scope>
    <source>
        <strain evidence="8">NBRC 6742</strain>
    </source>
</reference>
<dbReference type="PANTHER" id="PTHR43243">
    <property type="entry name" value="INNER MEMBRANE TRANSPORTER YGJI-RELATED"/>
    <property type="match status" value="1"/>
</dbReference>
<evidence type="ECO:0000256" key="2">
    <source>
        <dbReference type="ARBA" id="ARBA00022448"/>
    </source>
</evidence>
<evidence type="ECO:0000256" key="7">
    <source>
        <dbReference type="SAM" id="Phobius"/>
    </source>
</evidence>
<feature type="transmembrane region" description="Helical" evidence="7">
    <location>
        <begin position="494"/>
        <end position="516"/>
    </location>
</feature>
<keyword evidence="9" id="KW-1185">Reference proteome</keyword>
<name>A0A0C9MFG2_9FUNG</name>
<feature type="transmembrane region" description="Helical" evidence="7">
    <location>
        <begin position="113"/>
        <end position="133"/>
    </location>
</feature>
<organism evidence="8">
    <name type="scientific">Mucor ambiguus</name>
    <dbReference type="NCBI Taxonomy" id="91626"/>
    <lineage>
        <taxon>Eukaryota</taxon>
        <taxon>Fungi</taxon>
        <taxon>Fungi incertae sedis</taxon>
        <taxon>Mucoromycota</taxon>
        <taxon>Mucoromycotina</taxon>
        <taxon>Mucoromycetes</taxon>
        <taxon>Mucorales</taxon>
        <taxon>Mucorineae</taxon>
        <taxon>Mucoraceae</taxon>
        <taxon>Mucor</taxon>
    </lineage>
</organism>
<feature type="transmembrane region" description="Helical" evidence="7">
    <location>
        <begin position="222"/>
        <end position="241"/>
    </location>
</feature>
<dbReference type="Proteomes" id="UP000053815">
    <property type="component" value="Unassembled WGS sequence"/>
</dbReference>
<dbReference type="STRING" id="91626.A0A0C9MFG2"/>
<dbReference type="PIRSF" id="PIRSF006060">
    <property type="entry name" value="AA_transporter"/>
    <property type="match status" value="1"/>
</dbReference>
<dbReference type="Gene3D" id="1.20.1740.10">
    <property type="entry name" value="Amino acid/polyamine transporter I"/>
    <property type="match status" value="1"/>
</dbReference>
<dbReference type="AlphaFoldDB" id="A0A0C9MFG2"/>
<feature type="transmembrane region" description="Helical" evidence="7">
    <location>
        <begin position="435"/>
        <end position="454"/>
    </location>
</feature>
<feature type="region of interest" description="Disordered" evidence="6">
    <location>
        <begin position="1"/>
        <end position="22"/>
    </location>
</feature>
<comment type="subcellular location">
    <subcellularLocation>
        <location evidence="1">Membrane</location>
        <topology evidence="1">Multi-pass membrane protein</topology>
    </subcellularLocation>
</comment>
<dbReference type="Pfam" id="PF13520">
    <property type="entry name" value="AA_permease_2"/>
    <property type="match status" value="1"/>
</dbReference>
<keyword evidence="4 7" id="KW-1133">Transmembrane helix</keyword>
<evidence type="ECO:0000256" key="6">
    <source>
        <dbReference type="SAM" id="MobiDB-lite"/>
    </source>
</evidence>
<keyword evidence="2" id="KW-0813">Transport</keyword>
<dbReference type="EMBL" id="DF836290">
    <property type="protein sequence ID" value="GAN00693.1"/>
    <property type="molecule type" value="Genomic_DNA"/>
</dbReference>
<feature type="transmembrane region" description="Helical" evidence="7">
    <location>
        <begin position="332"/>
        <end position="354"/>
    </location>
</feature>
<proteinExistence type="predicted"/>
<keyword evidence="3 7" id="KW-0812">Transmembrane</keyword>
<evidence type="ECO:0000256" key="3">
    <source>
        <dbReference type="ARBA" id="ARBA00022692"/>
    </source>
</evidence>
<evidence type="ECO:0000256" key="4">
    <source>
        <dbReference type="ARBA" id="ARBA00022989"/>
    </source>
</evidence>
<feature type="transmembrane region" description="Helical" evidence="7">
    <location>
        <begin position="383"/>
        <end position="405"/>
    </location>
</feature>
<feature type="transmembrane region" description="Helical" evidence="7">
    <location>
        <begin position="522"/>
        <end position="539"/>
    </location>
</feature>
<evidence type="ECO:0000256" key="1">
    <source>
        <dbReference type="ARBA" id="ARBA00004141"/>
    </source>
</evidence>
<feature type="transmembrane region" description="Helical" evidence="7">
    <location>
        <begin position="248"/>
        <end position="273"/>
    </location>
</feature>